<feature type="region of interest" description="Disordered" evidence="1">
    <location>
        <begin position="1"/>
        <end position="77"/>
    </location>
</feature>
<evidence type="ECO:0000313" key="2">
    <source>
        <dbReference type="EMBL" id="WIA08660.1"/>
    </source>
</evidence>
<protein>
    <submittedName>
        <fullName evidence="2">Uncharacterized protein</fullName>
    </submittedName>
</protein>
<reference evidence="2 3" key="1">
    <citation type="submission" date="2023-05" db="EMBL/GenBank/DDBJ databases">
        <title>A 100% complete, gapless, phased diploid assembly of the Scenedesmus obliquus UTEX 3031 genome.</title>
        <authorList>
            <person name="Biondi T.C."/>
            <person name="Hanschen E.R."/>
            <person name="Kwon T."/>
            <person name="Eng W."/>
            <person name="Kruse C.P.S."/>
            <person name="Koehler S.I."/>
            <person name="Kunde Y."/>
            <person name="Gleasner C.D."/>
            <person name="You Mak K.T."/>
            <person name="Polle J."/>
            <person name="Hovde B.T."/>
            <person name="Starkenburg S.R."/>
        </authorList>
    </citation>
    <scope>NUCLEOTIDE SEQUENCE [LARGE SCALE GENOMIC DNA]</scope>
    <source>
        <strain evidence="2 3">DOE0152z</strain>
    </source>
</reference>
<dbReference type="Proteomes" id="UP001244341">
    <property type="component" value="Chromosome 1b"/>
</dbReference>
<gene>
    <name evidence="2" type="ORF">OEZ85_008087</name>
</gene>
<dbReference type="EMBL" id="CP126208">
    <property type="protein sequence ID" value="WIA08660.1"/>
    <property type="molecule type" value="Genomic_DNA"/>
</dbReference>
<feature type="compositionally biased region" description="Low complexity" evidence="1">
    <location>
        <begin position="36"/>
        <end position="57"/>
    </location>
</feature>
<evidence type="ECO:0000256" key="1">
    <source>
        <dbReference type="SAM" id="MobiDB-lite"/>
    </source>
</evidence>
<feature type="compositionally biased region" description="Polar residues" evidence="1">
    <location>
        <begin position="58"/>
        <end position="67"/>
    </location>
</feature>
<sequence>MTSRQANPAKPSHAKPPSPSLLLQPQRYQVCRRLLPSSVSTGVPPSSFPSLPKPSRSTQPGAKQQRSPLPFTAGAGA</sequence>
<evidence type="ECO:0000313" key="3">
    <source>
        <dbReference type="Proteomes" id="UP001244341"/>
    </source>
</evidence>
<name>A0ABY8TI53_TETOB</name>
<accession>A0ABY8TI53</accession>
<keyword evidence="3" id="KW-1185">Reference proteome</keyword>
<organism evidence="2 3">
    <name type="scientific">Tetradesmus obliquus</name>
    <name type="common">Green alga</name>
    <name type="synonym">Acutodesmus obliquus</name>
    <dbReference type="NCBI Taxonomy" id="3088"/>
    <lineage>
        <taxon>Eukaryota</taxon>
        <taxon>Viridiplantae</taxon>
        <taxon>Chlorophyta</taxon>
        <taxon>core chlorophytes</taxon>
        <taxon>Chlorophyceae</taxon>
        <taxon>CS clade</taxon>
        <taxon>Sphaeropleales</taxon>
        <taxon>Scenedesmaceae</taxon>
        <taxon>Tetradesmus</taxon>
    </lineage>
</organism>
<proteinExistence type="predicted"/>